<keyword evidence="3" id="KW-1185">Reference proteome</keyword>
<keyword evidence="1" id="KW-1133">Transmembrane helix</keyword>
<dbReference type="Proteomes" id="UP000277928">
    <property type="component" value="Unassembled WGS sequence"/>
</dbReference>
<accession>A0A3P6TJ62</accession>
<dbReference type="EMBL" id="UYRX01000525">
    <property type="protein sequence ID" value="VDK83379.1"/>
    <property type="molecule type" value="Genomic_DNA"/>
</dbReference>
<keyword evidence="1" id="KW-0812">Transmembrane</keyword>
<reference evidence="2 3" key="1">
    <citation type="submission" date="2018-08" db="EMBL/GenBank/DDBJ databases">
        <authorList>
            <person name="Laetsch R D."/>
            <person name="Stevens L."/>
            <person name="Kumar S."/>
            <person name="Blaxter L. M."/>
        </authorList>
    </citation>
    <scope>NUCLEOTIDE SEQUENCE [LARGE SCALE GENOMIC DNA]</scope>
</reference>
<gene>
    <name evidence="2" type="ORF">NLS_LOCUS6169</name>
</gene>
<feature type="transmembrane region" description="Helical" evidence="1">
    <location>
        <begin position="38"/>
        <end position="55"/>
    </location>
</feature>
<organism evidence="2 3">
    <name type="scientific">Litomosoides sigmodontis</name>
    <name type="common">Filarial nematode worm</name>
    <dbReference type="NCBI Taxonomy" id="42156"/>
    <lineage>
        <taxon>Eukaryota</taxon>
        <taxon>Metazoa</taxon>
        <taxon>Ecdysozoa</taxon>
        <taxon>Nematoda</taxon>
        <taxon>Chromadorea</taxon>
        <taxon>Rhabditida</taxon>
        <taxon>Spirurina</taxon>
        <taxon>Spiruromorpha</taxon>
        <taxon>Filarioidea</taxon>
        <taxon>Onchocercidae</taxon>
        <taxon>Litomosoides</taxon>
    </lineage>
</organism>
<proteinExistence type="predicted"/>
<evidence type="ECO:0000313" key="2">
    <source>
        <dbReference type="EMBL" id="VDK83379.1"/>
    </source>
</evidence>
<dbReference type="AlphaFoldDB" id="A0A3P6TJ62"/>
<evidence type="ECO:0000256" key="1">
    <source>
        <dbReference type="SAM" id="Phobius"/>
    </source>
</evidence>
<name>A0A3P6TJ62_LITSI</name>
<sequence>MKFAIMGGNYINDEITIVLVNIINHICRKFEFSNMQQFVFAYLIALTTITILSIVETDAQTAMSIDSFNRNTAGQNAPHLAEASNIRTTFMAAIPTTPIQITITLANCHTVL</sequence>
<evidence type="ECO:0000313" key="3">
    <source>
        <dbReference type="Proteomes" id="UP000277928"/>
    </source>
</evidence>
<protein>
    <submittedName>
        <fullName evidence="2">Uncharacterized protein</fullName>
    </submittedName>
</protein>
<keyword evidence="1" id="KW-0472">Membrane</keyword>